<dbReference type="GO" id="GO:0009073">
    <property type="term" value="P:aromatic amino acid family biosynthetic process"/>
    <property type="evidence" value="ECO:0007669"/>
    <property type="project" value="UniProtKB-KW"/>
</dbReference>
<dbReference type="PRINTS" id="PR01100">
    <property type="entry name" value="SHIKIMTKNASE"/>
</dbReference>
<dbReference type="InterPro" id="IPR031322">
    <property type="entry name" value="Shikimate/glucono_kinase"/>
</dbReference>
<keyword evidence="1 7" id="KW-0028">Amino-acid biosynthesis</keyword>
<comment type="function">
    <text evidence="7">Catalyzes the specific phosphorylation of the 3-hydroxyl group of shikimic acid using ATP as a cosubstrate.</text>
</comment>
<keyword evidence="2 7" id="KW-0808">Transferase</keyword>
<dbReference type="CDD" id="cd00464">
    <property type="entry name" value="SK"/>
    <property type="match status" value="1"/>
</dbReference>
<dbReference type="GO" id="GO:0000287">
    <property type="term" value="F:magnesium ion binding"/>
    <property type="evidence" value="ECO:0007669"/>
    <property type="project" value="UniProtKB-UniRule"/>
</dbReference>
<dbReference type="HAMAP" id="MF_00109">
    <property type="entry name" value="Shikimate_kinase"/>
    <property type="match status" value="1"/>
</dbReference>
<feature type="binding site" evidence="7">
    <location>
        <position position="36"/>
    </location>
    <ligand>
        <name>substrate</name>
    </ligand>
</feature>
<dbReference type="GO" id="GO:0009423">
    <property type="term" value="P:chorismate biosynthetic process"/>
    <property type="evidence" value="ECO:0007669"/>
    <property type="project" value="UniProtKB-UniRule"/>
</dbReference>
<comment type="subunit">
    <text evidence="7">Monomer.</text>
</comment>
<dbReference type="PANTHER" id="PTHR21087">
    <property type="entry name" value="SHIKIMATE KINASE"/>
    <property type="match status" value="1"/>
</dbReference>
<evidence type="ECO:0000256" key="7">
    <source>
        <dbReference type="HAMAP-Rule" id="MF_00109"/>
    </source>
</evidence>
<dbReference type="SUPFAM" id="SSF52540">
    <property type="entry name" value="P-loop containing nucleoside triphosphate hydrolases"/>
    <property type="match status" value="1"/>
</dbReference>
<feature type="binding site" evidence="7">
    <location>
        <position position="18"/>
    </location>
    <ligand>
        <name>Mg(2+)</name>
        <dbReference type="ChEBI" id="CHEBI:18420"/>
    </ligand>
</feature>
<comment type="caution">
    <text evidence="8">The sequence shown here is derived from an EMBL/GenBank/DDBJ whole genome shotgun (WGS) entry which is preliminary data.</text>
</comment>
<dbReference type="PANTHER" id="PTHR21087:SF16">
    <property type="entry name" value="SHIKIMATE KINASE 1, CHLOROPLASTIC"/>
    <property type="match status" value="1"/>
</dbReference>
<comment type="subcellular location">
    <subcellularLocation>
        <location evidence="7">Cytoplasm</location>
    </subcellularLocation>
</comment>
<evidence type="ECO:0000313" key="8">
    <source>
        <dbReference type="EMBL" id="GHA07893.1"/>
    </source>
</evidence>
<feature type="binding site" evidence="7">
    <location>
        <position position="119"/>
    </location>
    <ligand>
        <name>ATP</name>
        <dbReference type="ChEBI" id="CHEBI:30616"/>
    </ligand>
</feature>
<dbReference type="InterPro" id="IPR000623">
    <property type="entry name" value="Shikimate_kinase/TSH1"/>
</dbReference>
<evidence type="ECO:0000256" key="5">
    <source>
        <dbReference type="ARBA" id="ARBA00022840"/>
    </source>
</evidence>
<keyword evidence="3 7" id="KW-0547">Nucleotide-binding</keyword>
<evidence type="ECO:0000256" key="2">
    <source>
        <dbReference type="ARBA" id="ARBA00022679"/>
    </source>
</evidence>
<dbReference type="GO" id="GO:0004765">
    <property type="term" value="F:shikimate kinase activity"/>
    <property type="evidence" value="ECO:0007669"/>
    <property type="project" value="UniProtKB-UniRule"/>
</dbReference>
<evidence type="ECO:0000256" key="3">
    <source>
        <dbReference type="ARBA" id="ARBA00022741"/>
    </source>
</evidence>
<comment type="catalytic activity">
    <reaction evidence="7">
        <text>shikimate + ATP = 3-phosphoshikimate + ADP + H(+)</text>
        <dbReference type="Rhea" id="RHEA:13121"/>
        <dbReference type="ChEBI" id="CHEBI:15378"/>
        <dbReference type="ChEBI" id="CHEBI:30616"/>
        <dbReference type="ChEBI" id="CHEBI:36208"/>
        <dbReference type="ChEBI" id="CHEBI:145989"/>
        <dbReference type="ChEBI" id="CHEBI:456216"/>
        <dbReference type="EC" id="2.7.1.71"/>
    </reaction>
</comment>
<dbReference type="GO" id="GO:0005829">
    <property type="term" value="C:cytosol"/>
    <property type="evidence" value="ECO:0007669"/>
    <property type="project" value="TreeGrafter"/>
</dbReference>
<proteinExistence type="inferred from homology"/>
<evidence type="ECO:0000256" key="1">
    <source>
        <dbReference type="ARBA" id="ARBA00022605"/>
    </source>
</evidence>
<organism evidence="8 9">
    <name type="scientific">Arenicella chitinivorans</name>
    <dbReference type="NCBI Taxonomy" id="1329800"/>
    <lineage>
        <taxon>Bacteria</taxon>
        <taxon>Pseudomonadati</taxon>
        <taxon>Pseudomonadota</taxon>
        <taxon>Gammaproteobacteria</taxon>
        <taxon>Arenicellales</taxon>
        <taxon>Arenicellaceae</taxon>
        <taxon>Arenicella</taxon>
    </lineage>
</organism>
<keyword evidence="7" id="KW-0479">Metal-binding</keyword>
<keyword evidence="4 7" id="KW-0418">Kinase</keyword>
<keyword evidence="7" id="KW-0460">Magnesium</keyword>
<dbReference type="RefSeq" id="WP_189399843.1">
    <property type="nucleotide sequence ID" value="NZ_BMXA01000002.1"/>
</dbReference>
<gene>
    <name evidence="7" type="primary">aroK</name>
    <name evidence="8" type="ORF">GCM10008090_17150</name>
</gene>
<dbReference type="Pfam" id="PF01202">
    <property type="entry name" value="SKI"/>
    <property type="match status" value="1"/>
</dbReference>
<keyword evidence="6 7" id="KW-0057">Aromatic amino acid biosynthesis</keyword>
<dbReference type="EC" id="2.7.1.71" evidence="7"/>
<dbReference type="GO" id="GO:0008652">
    <property type="term" value="P:amino acid biosynthetic process"/>
    <property type="evidence" value="ECO:0007669"/>
    <property type="project" value="UniProtKB-KW"/>
</dbReference>
<comment type="pathway">
    <text evidence="7">Metabolic intermediate biosynthesis; chorismate biosynthesis; chorismate from D-erythrose 4-phosphate and phosphoenolpyruvate: step 5/7.</text>
</comment>
<comment type="similarity">
    <text evidence="7">Belongs to the shikimate kinase family.</text>
</comment>
<feature type="binding site" evidence="7">
    <location>
        <position position="81"/>
    </location>
    <ligand>
        <name>substrate</name>
    </ligand>
</feature>
<reference evidence="8" key="2">
    <citation type="submission" date="2020-09" db="EMBL/GenBank/DDBJ databases">
        <authorList>
            <person name="Sun Q."/>
            <person name="Kim S."/>
        </authorList>
    </citation>
    <scope>NUCLEOTIDE SEQUENCE</scope>
    <source>
        <strain evidence="8">KCTC 12711</strain>
    </source>
</reference>
<keyword evidence="7" id="KW-0963">Cytoplasm</keyword>
<accession>A0A918RRK7</accession>
<evidence type="ECO:0000256" key="4">
    <source>
        <dbReference type="ARBA" id="ARBA00022777"/>
    </source>
</evidence>
<dbReference type="GO" id="GO:0005524">
    <property type="term" value="F:ATP binding"/>
    <property type="evidence" value="ECO:0007669"/>
    <property type="project" value="UniProtKB-UniRule"/>
</dbReference>
<dbReference type="Proteomes" id="UP000614811">
    <property type="component" value="Unassembled WGS sequence"/>
</dbReference>
<sequence length="176" mass="19701">MRHNGNIVLIGMPGSGKSTLGKRLAKRRGLNFLDTDKLIEADQNLPIQAIVNLRGVRYLRQVEERVLLALDCTRTVIATGGSAVYSKSAMRHLGNGGVRVYLRINLPTLLRRVSNVHNRGLAKLPQHPMARLYCERLPLYETVADITVDNNWPLTGVRVDQCHRIIDDYLSTYTAG</sequence>
<dbReference type="InterPro" id="IPR027417">
    <property type="entry name" value="P-loop_NTPase"/>
</dbReference>
<comment type="caution">
    <text evidence="7">Lacks conserved residue(s) required for the propagation of feature annotation.</text>
</comment>
<dbReference type="Gene3D" id="3.40.50.300">
    <property type="entry name" value="P-loop containing nucleotide triphosphate hydrolases"/>
    <property type="match status" value="1"/>
</dbReference>
<protein>
    <recommendedName>
        <fullName evidence="7">Shikimate kinase</fullName>
        <shortName evidence="7">SK</shortName>
        <ecNumber evidence="7">2.7.1.71</ecNumber>
    </recommendedName>
</protein>
<keyword evidence="9" id="KW-1185">Reference proteome</keyword>
<dbReference type="AlphaFoldDB" id="A0A918RRK7"/>
<evidence type="ECO:0000256" key="6">
    <source>
        <dbReference type="ARBA" id="ARBA00023141"/>
    </source>
</evidence>
<name>A0A918RRK7_9GAMM</name>
<feature type="binding site" evidence="7">
    <location>
        <position position="60"/>
    </location>
    <ligand>
        <name>substrate</name>
    </ligand>
</feature>
<feature type="binding site" evidence="7">
    <location>
        <begin position="14"/>
        <end position="19"/>
    </location>
    <ligand>
        <name>ATP</name>
        <dbReference type="ChEBI" id="CHEBI:30616"/>
    </ligand>
</feature>
<dbReference type="EMBL" id="BMXA01000002">
    <property type="protein sequence ID" value="GHA07893.1"/>
    <property type="molecule type" value="Genomic_DNA"/>
</dbReference>
<keyword evidence="5 7" id="KW-0067">ATP-binding</keyword>
<reference evidence="8" key="1">
    <citation type="journal article" date="2014" name="Int. J. Syst. Evol. Microbiol.">
        <title>Complete genome sequence of Corynebacterium casei LMG S-19264T (=DSM 44701T), isolated from a smear-ripened cheese.</title>
        <authorList>
            <consortium name="US DOE Joint Genome Institute (JGI-PGF)"/>
            <person name="Walter F."/>
            <person name="Albersmeier A."/>
            <person name="Kalinowski J."/>
            <person name="Ruckert C."/>
        </authorList>
    </citation>
    <scope>NUCLEOTIDE SEQUENCE</scope>
    <source>
        <strain evidence="8">KCTC 12711</strain>
    </source>
</reference>
<comment type="cofactor">
    <cofactor evidence="7">
        <name>Mg(2+)</name>
        <dbReference type="ChEBI" id="CHEBI:18420"/>
    </cofactor>
    <text evidence="7">Binds 1 Mg(2+) ion per subunit.</text>
</comment>
<evidence type="ECO:0000313" key="9">
    <source>
        <dbReference type="Proteomes" id="UP000614811"/>
    </source>
</evidence>
<feature type="binding site" evidence="7">
    <location>
        <position position="136"/>
    </location>
    <ligand>
        <name>substrate</name>
    </ligand>
</feature>